<comment type="caution">
    <text evidence="2">The sequence shown here is derived from an EMBL/GenBank/DDBJ whole genome shotgun (WGS) entry which is preliminary data.</text>
</comment>
<protein>
    <submittedName>
        <fullName evidence="2">Adenylate/guanylate cyclase domain-containing protein</fullName>
        <ecNumber evidence="2">4.6.1.-</ecNumber>
    </submittedName>
</protein>
<evidence type="ECO:0000313" key="3">
    <source>
        <dbReference type="Proteomes" id="UP001172645"/>
    </source>
</evidence>
<gene>
    <name evidence="2" type="ORF">PY649_23230</name>
</gene>
<dbReference type="InterPro" id="IPR029787">
    <property type="entry name" value="Nucleotide_cyclase"/>
</dbReference>
<dbReference type="Gene3D" id="3.30.70.1230">
    <property type="entry name" value="Nucleotide cyclase"/>
    <property type="match status" value="1"/>
</dbReference>
<proteinExistence type="predicted"/>
<dbReference type="PANTHER" id="PTHR43081">
    <property type="entry name" value="ADENYLATE CYCLASE, TERMINAL-DIFFERENTIATION SPECIFIC-RELATED"/>
    <property type="match status" value="1"/>
</dbReference>
<dbReference type="InterPro" id="IPR001054">
    <property type="entry name" value="A/G_cyclase"/>
</dbReference>
<organism evidence="2 3">
    <name type="scientific">Rhizobium mayense</name>
    <dbReference type="NCBI Taxonomy" id="1312184"/>
    <lineage>
        <taxon>Bacteria</taxon>
        <taxon>Pseudomonadati</taxon>
        <taxon>Pseudomonadota</taxon>
        <taxon>Alphaproteobacteria</taxon>
        <taxon>Hyphomicrobiales</taxon>
        <taxon>Rhizobiaceae</taxon>
        <taxon>Rhizobium/Agrobacterium group</taxon>
        <taxon>Rhizobium</taxon>
    </lineage>
</organism>
<dbReference type="SUPFAM" id="SSF55073">
    <property type="entry name" value="Nucleotide cyclase"/>
    <property type="match status" value="1"/>
</dbReference>
<dbReference type="InterPro" id="IPR050697">
    <property type="entry name" value="Adenylyl/Guanylyl_Cyclase_3/4"/>
</dbReference>
<dbReference type="CDD" id="cd07302">
    <property type="entry name" value="CHD"/>
    <property type="match status" value="1"/>
</dbReference>
<dbReference type="Pfam" id="PF00211">
    <property type="entry name" value="Guanylate_cyc"/>
    <property type="match status" value="1"/>
</dbReference>
<dbReference type="PROSITE" id="PS50125">
    <property type="entry name" value="GUANYLATE_CYCLASE_2"/>
    <property type="match status" value="1"/>
</dbReference>
<dbReference type="EMBL" id="JARFYM010000023">
    <property type="protein sequence ID" value="MDL2401826.1"/>
    <property type="molecule type" value="Genomic_DNA"/>
</dbReference>
<dbReference type="PANTHER" id="PTHR43081:SF11">
    <property type="entry name" value="BLR2264 PROTEIN"/>
    <property type="match status" value="1"/>
</dbReference>
<reference evidence="2" key="1">
    <citation type="submission" date="2023-06" db="EMBL/GenBank/DDBJ databases">
        <title>Phylogenetic Diversity of Rhizobium strains.</title>
        <authorList>
            <person name="Moura F.T."/>
            <person name="Helene L.C.F."/>
            <person name="Hungria M."/>
        </authorList>
    </citation>
    <scope>NUCLEOTIDE SEQUENCE</scope>
    <source>
        <strain evidence="2">CCGE526</strain>
    </source>
</reference>
<sequence>MTTVKTREPATSQAANSLSDLLDIEHPVSEPGAISPAAILALIEWLSGDEAHALDEASLTFGLGRRLRRLGLPVDRLTLHLMTLHPEIVGRSVAWSPNEPVQIRDREHGTITQTFLHSALWKAMNIRDIVIAGRDDDSDQWEQLDIFAGRDLVELMIVPLCNADGPVSAASFGTKRPGGFTASERQVIERIMPSLRNACEIRTLRQVELSLLDTYIGPMTAQRILAGHIRKGEIETMEAALMLCDLRGFTELSNRLAGERVLELLNVYFDAVVPAITREGGEVLKFMGDAVLAVFPGYDATRSSDAALTAAKTILARLEKLHFLDARLQAGIALHYGEVSYGNIGSGRRLDFTVIGPDVNLVSRIQGVCSDSGEPLLMSRDFAMMLSDKQSISIGSRLLKGFDEEIELFAPDLISPLAGEKAKSAS</sequence>
<name>A0ABT7JZP3_9HYPH</name>
<dbReference type="SMART" id="SM00044">
    <property type="entry name" value="CYCc"/>
    <property type="match status" value="1"/>
</dbReference>
<keyword evidence="3" id="KW-1185">Reference proteome</keyword>
<dbReference type="GO" id="GO:0016829">
    <property type="term" value="F:lyase activity"/>
    <property type="evidence" value="ECO:0007669"/>
    <property type="project" value="UniProtKB-KW"/>
</dbReference>
<dbReference type="Proteomes" id="UP001172645">
    <property type="component" value="Unassembled WGS sequence"/>
</dbReference>
<dbReference type="EC" id="4.6.1.-" evidence="2"/>
<keyword evidence="2" id="KW-0456">Lyase</keyword>
<evidence type="ECO:0000313" key="2">
    <source>
        <dbReference type="EMBL" id="MDL2401826.1"/>
    </source>
</evidence>
<accession>A0ABT7JZP3</accession>
<evidence type="ECO:0000259" key="1">
    <source>
        <dbReference type="PROSITE" id="PS50125"/>
    </source>
</evidence>
<feature type="domain" description="Guanylate cyclase" evidence="1">
    <location>
        <begin position="240"/>
        <end position="366"/>
    </location>
</feature>
<dbReference type="RefSeq" id="WP_285871106.1">
    <property type="nucleotide sequence ID" value="NZ_JARFYM010000023.1"/>
</dbReference>